<organism evidence="1 2">
    <name type="scientific">Paenibacillus sepulcri</name>
    <dbReference type="NCBI Taxonomy" id="359917"/>
    <lineage>
        <taxon>Bacteria</taxon>
        <taxon>Bacillati</taxon>
        <taxon>Bacillota</taxon>
        <taxon>Bacilli</taxon>
        <taxon>Bacillales</taxon>
        <taxon>Paenibacillaceae</taxon>
        <taxon>Paenibacillus</taxon>
    </lineage>
</organism>
<keyword evidence="1" id="KW-0067">ATP-binding</keyword>
<dbReference type="Proteomes" id="UP001519887">
    <property type="component" value="Unassembled WGS sequence"/>
</dbReference>
<keyword evidence="2" id="KW-1185">Reference proteome</keyword>
<dbReference type="Gene3D" id="3.40.50.300">
    <property type="entry name" value="P-loop containing nucleotide triphosphate hydrolases"/>
    <property type="match status" value="1"/>
</dbReference>
<dbReference type="EMBL" id="JAHZIK010001358">
    <property type="protein sequence ID" value="MBW7458816.1"/>
    <property type="molecule type" value="Genomic_DNA"/>
</dbReference>
<gene>
    <name evidence="1" type="ORF">K0U00_32700</name>
</gene>
<name>A0ABS7CCZ3_9BACL</name>
<evidence type="ECO:0000313" key="1">
    <source>
        <dbReference type="EMBL" id="MBW7458816.1"/>
    </source>
</evidence>
<reference evidence="1 2" key="1">
    <citation type="submission" date="2021-07" db="EMBL/GenBank/DDBJ databases">
        <title>Paenibacillus radiodurans sp. nov., isolated from the southeastern edge of Tengger Desert.</title>
        <authorList>
            <person name="Zhang G."/>
        </authorList>
    </citation>
    <scope>NUCLEOTIDE SEQUENCE [LARGE SCALE GENOMIC DNA]</scope>
    <source>
        <strain evidence="1 2">CCM 7311</strain>
    </source>
</reference>
<comment type="caution">
    <text evidence="1">The sequence shown here is derived from an EMBL/GenBank/DDBJ whole genome shotgun (WGS) entry which is preliminary data.</text>
</comment>
<dbReference type="InterPro" id="IPR027417">
    <property type="entry name" value="P-loop_NTPase"/>
</dbReference>
<dbReference type="InterPro" id="IPR039421">
    <property type="entry name" value="Type_1_exporter"/>
</dbReference>
<accession>A0ABS7CCZ3</accession>
<dbReference type="GO" id="GO:0005524">
    <property type="term" value="F:ATP binding"/>
    <property type="evidence" value="ECO:0007669"/>
    <property type="project" value="UniProtKB-KW"/>
</dbReference>
<sequence length="61" mass="7000">KTTILIAHRISAIKHADEIVVLSEGRIVQRGTHQELLKQQGLYAELYTIQEEGSRHVDHIR</sequence>
<dbReference type="PANTHER" id="PTHR24221">
    <property type="entry name" value="ATP-BINDING CASSETTE SUB-FAMILY B"/>
    <property type="match status" value="1"/>
</dbReference>
<keyword evidence="1" id="KW-0547">Nucleotide-binding</keyword>
<dbReference type="PANTHER" id="PTHR24221:SF654">
    <property type="entry name" value="ATP-BINDING CASSETTE SUB-FAMILY B MEMBER 6"/>
    <property type="match status" value="1"/>
</dbReference>
<proteinExistence type="predicted"/>
<dbReference type="SUPFAM" id="SSF52540">
    <property type="entry name" value="P-loop containing nucleoside triphosphate hydrolases"/>
    <property type="match status" value="1"/>
</dbReference>
<feature type="non-terminal residue" evidence="1">
    <location>
        <position position="1"/>
    </location>
</feature>
<protein>
    <submittedName>
        <fullName evidence="1">ABC transporter ATP-binding protein</fullName>
    </submittedName>
</protein>
<evidence type="ECO:0000313" key="2">
    <source>
        <dbReference type="Proteomes" id="UP001519887"/>
    </source>
</evidence>